<reference evidence="3 4" key="1">
    <citation type="submission" date="2014-10" db="EMBL/GenBank/DDBJ databases">
        <authorList>
            <person name="Seo M.-J."/>
            <person name="Seok Y.J."/>
            <person name="Cha I.-T."/>
        </authorList>
    </citation>
    <scope>NUCLEOTIDE SEQUENCE [LARGE SCALE GENOMIC DNA]</scope>
    <source>
        <strain evidence="3 4">NEU</strain>
    </source>
</reference>
<proteinExistence type="predicted"/>
<evidence type="ECO:0000256" key="1">
    <source>
        <dbReference type="SAM" id="SignalP"/>
    </source>
</evidence>
<organism evidence="3 4">
    <name type="scientific">Massilia timonae</name>
    <dbReference type="NCBI Taxonomy" id="47229"/>
    <lineage>
        <taxon>Bacteria</taxon>
        <taxon>Pseudomonadati</taxon>
        <taxon>Pseudomonadota</taxon>
        <taxon>Betaproteobacteria</taxon>
        <taxon>Burkholderiales</taxon>
        <taxon>Oxalobacteraceae</taxon>
        <taxon>Telluria group</taxon>
        <taxon>Massilia</taxon>
    </lineage>
</organism>
<dbReference type="InterPro" id="IPR021255">
    <property type="entry name" value="DUF2807"/>
</dbReference>
<feature type="domain" description="Putative auto-transporter adhesin head GIN" evidence="2">
    <location>
        <begin position="28"/>
        <end position="192"/>
    </location>
</feature>
<evidence type="ECO:0000313" key="3">
    <source>
        <dbReference type="EMBL" id="OIJ42872.1"/>
    </source>
</evidence>
<dbReference type="PANTHER" id="PTHR39200">
    <property type="entry name" value="HYPOTHETICAL EXPORTED PROTEIN"/>
    <property type="match status" value="1"/>
</dbReference>
<keyword evidence="1" id="KW-0732">Signal</keyword>
<dbReference type="EMBL" id="JRYB01000001">
    <property type="protein sequence ID" value="OIJ42872.1"/>
    <property type="molecule type" value="Genomic_DNA"/>
</dbReference>
<feature type="signal peptide" evidence="1">
    <location>
        <begin position="1"/>
        <end position="19"/>
    </location>
</feature>
<dbReference type="Gene3D" id="2.160.20.120">
    <property type="match status" value="1"/>
</dbReference>
<accession>A0A1S2NER0</accession>
<protein>
    <recommendedName>
        <fullName evidence="2">Putative auto-transporter adhesin head GIN domain-containing protein</fullName>
    </recommendedName>
</protein>
<dbReference type="Proteomes" id="UP000180246">
    <property type="component" value="Unassembled WGS sequence"/>
</dbReference>
<feature type="chain" id="PRO_5010273273" description="Putative auto-transporter adhesin head GIN domain-containing protein" evidence="1">
    <location>
        <begin position="20"/>
        <end position="209"/>
    </location>
</feature>
<comment type="caution">
    <text evidence="3">The sequence shown here is derived from an EMBL/GenBank/DDBJ whole genome shotgun (WGS) entry which is preliminary data.</text>
</comment>
<evidence type="ECO:0000313" key="4">
    <source>
        <dbReference type="Proteomes" id="UP000180246"/>
    </source>
</evidence>
<evidence type="ECO:0000259" key="2">
    <source>
        <dbReference type="Pfam" id="PF10988"/>
    </source>
</evidence>
<name>A0A1S2NER0_9BURK</name>
<dbReference type="AlphaFoldDB" id="A0A1S2NER0"/>
<dbReference type="RefSeq" id="WP_071360648.1">
    <property type="nucleotide sequence ID" value="NZ_JRYB01000001.1"/>
</dbReference>
<gene>
    <name evidence="3" type="ORF">LO55_960</name>
</gene>
<sequence>MKRAAIAALLALASLSTQAAEQVRNVTPFKTIDARGPVSLVVEVGKAHSVRVEGNQKFIERVTTEVVNGELRLGFEDKNRNNVNIKDGERVVVTMPELASFRGEGAGLMVLNNVRGEHFDVNYRGAGSLQMNGRVGHLRLNAEGVGEVVAKDLVAQDADVTFRGIGEVSVHAKNRLNASVQGLGNLTYYGKPQSVSRSVSGIGNVTAAK</sequence>
<dbReference type="Pfam" id="PF10988">
    <property type="entry name" value="DUF2807"/>
    <property type="match status" value="1"/>
</dbReference>
<dbReference type="PANTHER" id="PTHR39200:SF1">
    <property type="entry name" value="AUTO-TRANSPORTER ADHESIN HEAD GIN DOMAIN-CONTAINING PROTEIN-RELATED"/>
    <property type="match status" value="1"/>
</dbReference>